<evidence type="ECO:0008006" key="3">
    <source>
        <dbReference type="Google" id="ProtNLM"/>
    </source>
</evidence>
<gene>
    <name evidence="1" type="ORF">ACFFIT_09765</name>
</gene>
<accession>A0ABV6CBI7</accession>
<evidence type="ECO:0000313" key="2">
    <source>
        <dbReference type="Proteomes" id="UP001589758"/>
    </source>
</evidence>
<dbReference type="EMBL" id="JBHLXE010000100">
    <property type="protein sequence ID" value="MFC0180362.1"/>
    <property type="molecule type" value="Genomic_DNA"/>
</dbReference>
<proteinExistence type="predicted"/>
<evidence type="ECO:0000313" key="1">
    <source>
        <dbReference type="EMBL" id="MFC0180362.1"/>
    </source>
</evidence>
<organism evidence="1 2">
    <name type="scientific">Thorsellia kenyensis</name>
    <dbReference type="NCBI Taxonomy" id="1549888"/>
    <lineage>
        <taxon>Bacteria</taxon>
        <taxon>Pseudomonadati</taxon>
        <taxon>Pseudomonadota</taxon>
        <taxon>Gammaproteobacteria</taxon>
        <taxon>Enterobacterales</taxon>
        <taxon>Thorselliaceae</taxon>
        <taxon>Thorsellia</taxon>
    </lineage>
</organism>
<name>A0ABV6CBI7_9GAMM</name>
<sequence length="94" mass="11273">MPSFLDYITYTFIKIDDSLNKILAEYDRPLRTRGFLPKLSDSEVITMELIGELFGIHSTVEIWRYFNKHQTYLFQNFSSRIQFAKQCQNLWIVK</sequence>
<protein>
    <recommendedName>
        <fullName evidence="3">Transposase</fullName>
    </recommendedName>
</protein>
<dbReference type="Proteomes" id="UP001589758">
    <property type="component" value="Unassembled WGS sequence"/>
</dbReference>
<comment type="caution">
    <text evidence="1">The sequence shown here is derived from an EMBL/GenBank/DDBJ whole genome shotgun (WGS) entry which is preliminary data.</text>
</comment>
<reference evidence="1 2" key="1">
    <citation type="submission" date="2024-09" db="EMBL/GenBank/DDBJ databases">
        <authorList>
            <person name="Sun Q."/>
            <person name="Mori K."/>
        </authorList>
    </citation>
    <scope>NUCLEOTIDE SEQUENCE [LARGE SCALE GENOMIC DNA]</scope>
    <source>
        <strain evidence="1 2">CCM 8545</strain>
    </source>
</reference>
<dbReference type="RefSeq" id="WP_385877473.1">
    <property type="nucleotide sequence ID" value="NZ_JBHLXE010000100.1"/>
</dbReference>
<keyword evidence="2" id="KW-1185">Reference proteome</keyword>